<comment type="caution">
    <text evidence="1">The sequence shown here is derived from an EMBL/GenBank/DDBJ whole genome shotgun (WGS) entry which is preliminary data.</text>
</comment>
<name>A0A917PNA5_9BACI</name>
<keyword evidence="1" id="KW-0167">Capsid protein</keyword>
<dbReference type="Proteomes" id="UP000658382">
    <property type="component" value="Unassembled WGS sequence"/>
</dbReference>
<protein>
    <submittedName>
        <fullName evidence="1">Coat protein</fullName>
    </submittedName>
</protein>
<dbReference type="AlphaFoldDB" id="A0A917PNA5"/>
<sequence>MPVTRIGDVIQPEVFNDYVIHRSTQKSALIQSGIIENNSEFDQLASGPNTLVNMPFWNDLSGDAETIKDQGDLTAGKITSSSDVARKQGRARMWGANGLSALLSGDDPAGAIADLVASYWNRQDQAMLLATLDGIFKASNMSGKVLDITGETGKDALLDGDSFIDAGQKMGDAKDLLTGVMMHSAAEAYLAKLDLIEYVQVSDQSDRIPVFMNKRVIVDDGMPYDTSDKTGSMYLFGSGAVAKGNGSHPDIMPTETFRNSKSSSGEDFLVNRNIGILHPRGVKWTESSVTNEFPTNTELANGSNWKRVYDPKAIRVVKFKFRTAEAESTTTTTTSA</sequence>
<evidence type="ECO:0000313" key="2">
    <source>
        <dbReference type="Proteomes" id="UP000658382"/>
    </source>
</evidence>
<reference evidence="1" key="2">
    <citation type="submission" date="2020-09" db="EMBL/GenBank/DDBJ databases">
        <authorList>
            <person name="Sun Q."/>
            <person name="Ohkuma M."/>
        </authorList>
    </citation>
    <scope>NUCLEOTIDE SEQUENCE</scope>
    <source>
        <strain evidence="1">JCM 12580</strain>
    </source>
</reference>
<reference evidence="1" key="1">
    <citation type="journal article" date="2014" name="Int. J. Syst. Evol. Microbiol.">
        <title>Complete genome sequence of Corynebacterium casei LMG S-19264T (=DSM 44701T), isolated from a smear-ripened cheese.</title>
        <authorList>
            <consortium name="US DOE Joint Genome Institute (JGI-PGF)"/>
            <person name="Walter F."/>
            <person name="Albersmeier A."/>
            <person name="Kalinowski J."/>
            <person name="Ruckert C."/>
        </authorList>
    </citation>
    <scope>NUCLEOTIDE SEQUENCE</scope>
    <source>
        <strain evidence="1">JCM 12580</strain>
    </source>
</reference>
<evidence type="ECO:0000313" key="1">
    <source>
        <dbReference type="EMBL" id="GGJ86002.1"/>
    </source>
</evidence>
<keyword evidence="1" id="KW-0946">Virion</keyword>
<keyword evidence="2" id="KW-1185">Reference proteome</keyword>
<proteinExistence type="predicted"/>
<accession>A0A917PNA5</accession>
<gene>
    <name evidence="1" type="ORF">GCM10007063_05610</name>
</gene>
<organism evidence="1 2">
    <name type="scientific">Lentibacillus kapialis</name>
    <dbReference type="NCBI Taxonomy" id="340214"/>
    <lineage>
        <taxon>Bacteria</taxon>
        <taxon>Bacillati</taxon>
        <taxon>Bacillota</taxon>
        <taxon>Bacilli</taxon>
        <taxon>Bacillales</taxon>
        <taxon>Bacillaceae</taxon>
        <taxon>Lentibacillus</taxon>
    </lineage>
</organism>
<dbReference type="RefSeq" id="WP_188631549.1">
    <property type="nucleotide sequence ID" value="NZ_BMNQ01000004.1"/>
</dbReference>
<dbReference type="EMBL" id="BMNQ01000004">
    <property type="protein sequence ID" value="GGJ86002.1"/>
    <property type="molecule type" value="Genomic_DNA"/>
</dbReference>